<dbReference type="Proteomes" id="UP001065322">
    <property type="component" value="Chromosome"/>
</dbReference>
<protein>
    <submittedName>
        <fullName evidence="1">Uncharacterized protein</fullName>
    </submittedName>
</protein>
<gene>
    <name evidence="1" type="ORF">HUF19_05815</name>
</gene>
<sequence length="87" mass="9596">MTTGIALALLDNESCDLVGSAHPTYQYERMAASVTDKIRSHNTLPALKCGFASWFVRLRWAKGAYITVRSFLSENTLSALKSRVASE</sequence>
<evidence type="ECO:0000313" key="2">
    <source>
        <dbReference type="Proteomes" id="UP001065322"/>
    </source>
</evidence>
<keyword evidence="2" id="KW-1185">Reference proteome</keyword>
<accession>A0ABY6A8K5</accession>
<organism evidence="1 2">
    <name type="scientific">Thalassolituus hydrocarboniclasticus</name>
    <dbReference type="NCBI Taxonomy" id="2742796"/>
    <lineage>
        <taxon>Bacteria</taxon>
        <taxon>Pseudomonadati</taxon>
        <taxon>Pseudomonadota</taxon>
        <taxon>Gammaproteobacteria</taxon>
        <taxon>Oceanospirillales</taxon>
        <taxon>Oceanospirillaceae</taxon>
        <taxon>Thalassolituus</taxon>
    </lineage>
</organism>
<proteinExistence type="predicted"/>
<reference evidence="2" key="1">
    <citation type="submission" date="2020-06" db="EMBL/GenBank/DDBJ databases">
        <title>Thalassolituus marinus alknpb1M-1, a hydrocarbon-degrading bacterium isolated from the deep-sea overlying water using an in-situ strategy from the South China Sea basin.</title>
        <authorList>
            <person name="Dong C."/>
            <person name="Chen Y."/>
            <person name="Shao Z."/>
        </authorList>
    </citation>
    <scope>NUCLEOTIDE SEQUENCE [LARGE SCALE GENOMIC DNA]</scope>
    <source>
        <strain evidence="2">alknpb1M-1</strain>
    </source>
</reference>
<dbReference type="EMBL" id="CP054475">
    <property type="protein sequence ID" value="UXD86988.1"/>
    <property type="molecule type" value="Genomic_DNA"/>
</dbReference>
<evidence type="ECO:0000313" key="1">
    <source>
        <dbReference type="EMBL" id="UXD86988.1"/>
    </source>
</evidence>
<name>A0ABY6A8K5_9GAMM</name>